<sequence>MFAPFAFCQFSPLVLPVFARAQRFLILFVFVSRCGVRPSSPSQKPLRRKFVQVENDPENGEGQEDAPGLRANPANTPTAIKATMRYIQLFR</sequence>
<dbReference type="EMBL" id="CP019699">
    <property type="protein sequence ID" value="AQS56578.1"/>
    <property type="molecule type" value="Genomic_DNA"/>
</dbReference>
<keyword evidence="3" id="KW-1185">Reference proteome</keyword>
<reference evidence="2 3" key="1">
    <citation type="journal article" date="2015" name="Int. J. Syst. Evol. Microbiol.">
        <title>Novibacillus thermophilus gen. nov., sp. nov., a Gram-staining-negative and moderately thermophilic member of the family Thermoactinomycetaceae.</title>
        <authorList>
            <person name="Yang G."/>
            <person name="Chen J."/>
            <person name="Zhou S."/>
        </authorList>
    </citation>
    <scope>NUCLEOTIDE SEQUENCE [LARGE SCALE GENOMIC DNA]</scope>
    <source>
        <strain evidence="2 3">SG-1</strain>
    </source>
</reference>
<dbReference type="Proteomes" id="UP000188603">
    <property type="component" value="Chromosome"/>
</dbReference>
<evidence type="ECO:0000313" key="2">
    <source>
        <dbReference type="EMBL" id="AQS56578.1"/>
    </source>
</evidence>
<feature type="region of interest" description="Disordered" evidence="1">
    <location>
        <begin position="53"/>
        <end position="76"/>
    </location>
</feature>
<proteinExistence type="predicted"/>
<accession>A0A1U9K977</accession>
<gene>
    <name evidence="2" type="ORF">B0W44_13225</name>
</gene>
<dbReference type="AlphaFoldDB" id="A0A1U9K977"/>
<feature type="compositionally biased region" description="Acidic residues" evidence="1">
    <location>
        <begin position="55"/>
        <end position="64"/>
    </location>
</feature>
<protein>
    <submittedName>
        <fullName evidence="2">Uncharacterized protein</fullName>
    </submittedName>
</protein>
<dbReference type="KEGG" id="ntr:B0W44_13225"/>
<evidence type="ECO:0000256" key="1">
    <source>
        <dbReference type="SAM" id="MobiDB-lite"/>
    </source>
</evidence>
<evidence type="ECO:0000313" key="3">
    <source>
        <dbReference type="Proteomes" id="UP000188603"/>
    </source>
</evidence>
<dbReference type="STRING" id="1471761.B0W44_13225"/>
<organism evidence="2 3">
    <name type="scientific">Novibacillus thermophilus</name>
    <dbReference type="NCBI Taxonomy" id="1471761"/>
    <lineage>
        <taxon>Bacteria</taxon>
        <taxon>Bacillati</taxon>
        <taxon>Bacillota</taxon>
        <taxon>Bacilli</taxon>
        <taxon>Bacillales</taxon>
        <taxon>Thermoactinomycetaceae</taxon>
        <taxon>Novibacillus</taxon>
    </lineage>
</organism>
<name>A0A1U9K977_9BACL</name>